<dbReference type="InterPro" id="IPR029068">
    <property type="entry name" value="Glyas_Bleomycin-R_OHBP_Dase"/>
</dbReference>
<dbReference type="AlphaFoldDB" id="A0A328P8J1"/>
<dbReference type="PANTHER" id="PTHR33993:SF5">
    <property type="entry name" value="GLYOXALASE"/>
    <property type="match status" value="1"/>
</dbReference>
<dbReference type="Gene3D" id="3.10.180.10">
    <property type="entry name" value="2,3-Dihydroxybiphenyl 1,2-Dioxygenase, domain 1"/>
    <property type="match status" value="1"/>
</dbReference>
<comment type="caution">
    <text evidence="2">The sequence shown here is derived from an EMBL/GenBank/DDBJ whole genome shotgun (WGS) entry which is preliminary data.</text>
</comment>
<keyword evidence="3" id="KW-1185">Reference proteome</keyword>
<sequence>MAKVTGMGGFFFKSRDPKALGEWYAQHLGLSIEGWGGVRFDDDAARSGYTVWCPFAADTDYFAPSAQPYMINFRVDDLDGMLARLREGGVTVDDRVEESEFGRFGWIMDPEGTRIELWQPPA</sequence>
<evidence type="ECO:0000259" key="1">
    <source>
        <dbReference type="PROSITE" id="PS51819"/>
    </source>
</evidence>
<name>A0A328P8J1_9GAMM</name>
<reference evidence="2 3" key="1">
    <citation type="journal article" date="2018" name="Genet. Mol. Biol.">
        <title>The genome sequence of Dyella jiangningensis FCAV SCS01 from a lignocellulose-decomposing microbial consortium metagenome reveals potential for biotechnological applications.</title>
        <authorList>
            <person name="Desiderato J.G."/>
            <person name="Alvarenga D.O."/>
            <person name="Constancio M.T.L."/>
            <person name="Alves L.M.C."/>
            <person name="Varani A.M."/>
        </authorList>
    </citation>
    <scope>NUCLEOTIDE SEQUENCE [LARGE SCALE GENOMIC DNA]</scope>
    <source>
        <strain evidence="2 3">FCAV SCS01</strain>
    </source>
</reference>
<organism evidence="2 3">
    <name type="scientific">Dyella jiangningensis</name>
    <dbReference type="NCBI Taxonomy" id="1379159"/>
    <lineage>
        <taxon>Bacteria</taxon>
        <taxon>Pseudomonadati</taxon>
        <taxon>Pseudomonadota</taxon>
        <taxon>Gammaproteobacteria</taxon>
        <taxon>Lysobacterales</taxon>
        <taxon>Rhodanobacteraceae</taxon>
        <taxon>Dyella</taxon>
    </lineage>
</organism>
<dbReference type="OrthoDB" id="9799428at2"/>
<evidence type="ECO:0000313" key="2">
    <source>
        <dbReference type="EMBL" id="RAO77152.1"/>
    </source>
</evidence>
<protein>
    <submittedName>
        <fullName evidence="2">Glyoxalase</fullName>
    </submittedName>
</protein>
<dbReference type="InterPro" id="IPR052164">
    <property type="entry name" value="Anthracycline_SecMetBiosynth"/>
</dbReference>
<evidence type="ECO:0000313" key="3">
    <source>
        <dbReference type="Proteomes" id="UP000248926"/>
    </source>
</evidence>
<dbReference type="PROSITE" id="PS51819">
    <property type="entry name" value="VOC"/>
    <property type="match status" value="1"/>
</dbReference>
<dbReference type="InterPro" id="IPR037523">
    <property type="entry name" value="VOC_core"/>
</dbReference>
<dbReference type="InterPro" id="IPR041581">
    <property type="entry name" value="Glyoxalase_6"/>
</dbReference>
<dbReference type="Pfam" id="PF18029">
    <property type="entry name" value="Glyoxalase_6"/>
    <property type="match status" value="1"/>
</dbReference>
<dbReference type="PANTHER" id="PTHR33993">
    <property type="entry name" value="GLYOXALASE-RELATED"/>
    <property type="match status" value="1"/>
</dbReference>
<dbReference type="EMBL" id="NFZS01000001">
    <property type="protein sequence ID" value="RAO77152.1"/>
    <property type="molecule type" value="Genomic_DNA"/>
</dbReference>
<dbReference type="RefSeq" id="WP_111981214.1">
    <property type="nucleotide sequence ID" value="NZ_NFZS01000001.1"/>
</dbReference>
<proteinExistence type="predicted"/>
<dbReference type="Proteomes" id="UP000248926">
    <property type="component" value="Unassembled WGS sequence"/>
</dbReference>
<feature type="domain" description="VOC" evidence="1">
    <location>
        <begin position="6"/>
        <end position="120"/>
    </location>
</feature>
<accession>A0A328P8J1</accession>
<dbReference type="SUPFAM" id="SSF54593">
    <property type="entry name" value="Glyoxalase/Bleomycin resistance protein/Dihydroxybiphenyl dioxygenase"/>
    <property type="match status" value="1"/>
</dbReference>
<gene>
    <name evidence="2" type="ORF">CA260_04470</name>
</gene>